<dbReference type="Proteomes" id="UP000829196">
    <property type="component" value="Unassembled WGS sequence"/>
</dbReference>
<comment type="caution">
    <text evidence="7">The sequence shown here is derived from an EMBL/GenBank/DDBJ whole genome shotgun (WGS) entry which is preliminary data.</text>
</comment>
<dbReference type="InterPro" id="IPR043151">
    <property type="entry name" value="BAH_sf"/>
</dbReference>
<evidence type="ECO:0000256" key="4">
    <source>
        <dbReference type="SAM" id="MobiDB-lite"/>
    </source>
</evidence>
<dbReference type="PANTHER" id="PTHR46548">
    <property type="entry name" value="BAH AND TFIIS DOMAIN-CONTAINING PROTEIN-RELATED"/>
    <property type="match status" value="1"/>
</dbReference>
<dbReference type="SMR" id="A0A8T3BJ24"/>
<dbReference type="Pfam" id="PF01426">
    <property type="entry name" value="BAH"/>
    <property type="match status" value="1"/>
</dbReference>
<dbReference type="Pfam" id="PF08711">
    <property type="entry name" value="Med26"/>
    <property type="match status" value="1"/>
</dbReference>
<dbReference type="InterPro" id="IPR001025">
    <property type="entry name" value="BAH_dom"/>
</dbReference>
<feature type="domain" description="BAH" evidence="5">
    <location>
        <begin position="57"/>
        <end position="171"/>
    </location>
</feature>
<dbReference type="PROSITE" id="PS51038">
    <property type="entry name" value="BAH"/>
    <property type="match status" value="1"/>
</dbReference>
<protein>
    <submittedName>
        <fullName evidence="7">Uncharacterized protein</fullName>
    </submittedName>
</protein>
<feature type="compositionally biased region" description="Polar residues" evidence="4">
    <location>
        <begin position="560"/>
        <end position="584"/>
    </location>
</feature>
<gene>
    <name evidence="7" type="ORF">KFK09_013033</name>
</gene>
<feature type="compositionally biased region" description="Polar residues" evidence="4">
    <location>
        <begin position="218"/>
        <end position="235"/>
    </location>
</feature>
<dbReference type="InterPro" id="IPR003617">
    <property type="entry name" value="TFIIS/CRSP70_N_sub"/>
</dbReference>
<feature type="region of interest" description="Disordered" evidence="4">
    <location>
        <begin position="218"/>
        <end position="246"/>
    </location>
</feature>
<dbReference type="Gene3D" id="1.20.930.10">
    <property type="entry name" value="Conserved domain common to transcription factors TFIIS, elongin A, CRSP70"/>
    <property type="match status" value="1"/>
</dbReference>
<evidence type="ECO:0000259" key="5">
    <source>
        <dbReference type="PROSITE" id="PS51038"/>
    </source>
</evidence>
<accession>A0A8T3BJ24</accession>
<feature type="domain" description="TFIIS N-terminal" evidence="6">
    <location>
        <begin position="345"/>
        <end position="422"/>
    </location>
</feature>
<dbReference type="PROSITE" id="PS51319">
    <property type="entry name" value="TFIIS_N"/>
    <property type="match status" value="1"/>
</dbReference>
<dbReference type="PANTHER" id="PTHR46548:SF1">
    <property type="entry name" value="BAH AND TFIIS DOMAIN-CONTAINING PROTEIN-RELATED"/>
    <property type="match status" value="1"/>
</dbReference>
<organism evidence="7 8">
    <name type="scientific">Dendrobium nobile</name>
    <name type="common">Orchid</name>
    <dbReference type="NCBI Taxonomy" id="94219"/>
    <lineage>
        <taxon>Eukaryota</taxon>
        <taxon>Viridiplantae</taxon>
        <taxon>Streptophyta</taxon>
        <taxon>Embryophyta</taxon>
        <taxon>Tracheophyta</taxon>
        <taxon>Spermatophyta</taxon>
        <taxon>Magnoliopsida</taxon>
        <taxon>Liliopsida</taxon>
        <taxon>Asparagales</taxon>
        <taxon>Orchidaceae</taxon>
        <taxon>Epidendroideae</taxon>
        <taxon>Malaxideae</taxon>
        <taxon>Dendrobiinae</taxon>
        <taxon>Dendrobium</taxon>
    </lineage>
</organism>
<keyword evidence="8" id="KW-1185">Reference proteome</keyword>
<evidence type="ECO:0000256" key="3">
    <source>
        <dbReference type="PROSITE-ProRule" id="PRU00649"/>
    </source>
</evidence>
<evidence type="ECO:0000313" key="8">
    <source>
        <dbReference type="Proteomes" id="UP000829196"/>
    </source>
</evidence>
<dbReference type="InterPro" id="IPR035441">
    <property type="entry name" value="TFIIS/LEDGF_dom_sf"/>
</dbReference>
<feature type="region of interest" description="Disordered" evidence="4">
    <location>
        <begin position="524"/>
        <end position="607"/>
    </location>
</feature>
<dbReference type="SUPFAM" id="SSF47676">
    <property type="entry name" value="Conserved domain common to transcription factors TFIIS, elongin A, CRSP70"/>
    <property type="match status" value="1"/>
</dbReference>
<dbReference type="GO" id="GO:0003682">
    <property type="term" value="F:chromatin binding"/>
    <property type="evidence" value="ECO:0007669"/>
    <property type="project" value="InterPro"/>
</dbReference>
<feature type="compositionally biased region" description="Low complexity" evidence="4">
    <location>
        <begin position="530"/>
        <end position="544"/>
    </location>
</feature>
<name>A0A8T3BJ24_DENNO</name>
<reference evidence="7" key="1">
    <citation type="journal article" date="2022" name="Front. Genet.">
        <title>Chromosome-Scale Assembly of the Dendrobium nobile Genome Provides Insights Into the Molecular Mechanism of the Biosynthesis of the Medicinal Active Ingredient of Dendrobium.</title>
        <authorList>
            <person name="Xu Q."/>
            <person name="Niu S.-C."/>
            <person name="Li K.-L."/>
            <person name="Zheng P.-J."/>
            <person name="Zhang X.-J."/>
            <person name="Jia Y."/>
            <person name="Liu Y."/>
            <person name="Niu Y.-X."/>
            <person name="Yu L.-H."/>
            <person name="Chen D.-F."/>
            <person name="Zhang G.-Q."/>
        </authorList>
    </citation>
    <scope>NUCLEOTIDE SEQUENCE</scope>
    <source>
        <tissue evidence="7">Leaf</tissue>
    </source>
</reference>
<dbReference type="SMART" id="SM00439">
    <property type="entry name" value="BAH"/>
    <property type="match status" value="1"/>
</dbReference>
<evidence type="ECO:0000256" key="2">
    <source>
        <dbReference type="ARBA" id="ARBA00023242"/>
    </source>
</evidence>
<feature type="compositionally biased region" description="Polar residues" evidence="4">
    <location>
        <begin position="647"/>
        <end position="669"/>
    </location>
</feature>
<dbReference type="InterPro" id="IPR017923">
    <property type="entry name" value="TFIIS_N"/>
</dbReference>
<evidence type="ECO:0000259" key="6">
    <source>
        <dbReference type="PROSITE" id="PS51319"/>
    </source>
</evidence>
<evidence type="ECO:0000313" key="7">
    <source>
        <dbReference type="EMBL" id="KAI0512394.1"/>
    </source>
</evidence>
<feature type="compositionally biased region" description="Basic and acidic residues" evidence="4">
    <location>
        <begin position="671"/>
        <end position="687"/>
    </location>
</feature>
<dbReference type="SMART" id="SM00509">
    <property type="entry name" value="TFS2N"/>
    <property type="match status" value="1"/>
</dbReference>
<dbReference type="Gene3D" id="2.30.30.490">
    <property type="match status" value="1"/>
</dbReference>
<sequence>MFHARVGIGTGCRGEDARKSSQHMRPVLTNVAAAAEANKPAPVLLPTTPKLFLKDGRKIQVGDCALFQAGNAPPFIGIIHRFSTDKEDCLKLCVNWLYRQADIKLANGLLLEAAPNEVFYSTHKDIISVTSVLHPCKVAFLGKGVQLPSGISSFVCRRFYDIENKCLWWLTDRGYIKRRREELDQLLDKTRIEMNATVQSGGRSPKTLNSPISAQQLMPTPPTLQNNGTTFSSQIKGKKRGRGDKGMESIKREHILKADDGDSAVCKFDNITIKAEISKITEKGALITTDGVEKLVQLMQIDNNGKVDLACRVLLADVIAATDTIDCLNKFVQIRGLPIFDEWLQEAHKGKAGDGPKETDKSVEELVLSLLRALDKLPVNLNALQTCNIGKSVNHLRGSKNLEIQKKARSLVDTWKKRVDAEMKTIDAKSVGSSQAVTWPVKPGFTEITHAGSRRTGSTGLTMNRLITQQSTCKALPGKFVPADDVVRPATLIAGSPKLQSPPAVTSSKAIGVTGALDLPHVVAKEEKSSNSSQSQSNSQSCSSDHGKTISPCLKEDARSSTARSVNASKTFAGSSHLQKSSNGYMAMSCSGGQKDSSKPSSVSRTSVVDNVSQSALSCARIVNMPASDHGSSHRFFVRLPNPNHSPLRSISGSSLEEPSTGSRASSPGVSDKHDHGDPEGKTRNDSDNNNISAILNADSWQSNDVKVGLVGYDQGDGSATAIHKEEARAAVEAGSASEILRTACSSSGNERGTAFTDPKRNSFSSMNALAESCAKYCEASSPLPDGDDVGMDLLASVATGEMLKSDLVSTAASQGSYPAKEDHFAGSNVPNVSFSSGVAGCQILSPSAENNDFHSHKDGNKSGSVFVKDQIQKVFPKFTCNDQKVVLLLDCLKGQINREDVVQDDDARGIDGKVSDDFTGKSESSPVGETKSCGHVCEKIAEGSMHASDSDNKLLFHYVGGVSVQQPPSDKSEQRPPTLTGQQTSSIVEVTTKDVEDDCQDASDRNVSAEEHTGFTSSSHVMANGTETIERKGSLESCVAGSLGNYELSTISREAESLAREEELVSVSEATSYVAAAERDAGGKLDFDLNEGLPGEDINQIESATTVTPVSTATRMPSLPPCISSLVLSNSPCPITVAAPAKGPFLPPENLLKCKGEPGWKGSAATSAFRPAEPRKVLDRLLTTDVQLSESATTKKGDPQLDIDLNVPSDRVLDDLASENFPETTESESGIIISTPAARAIGELDLDLNRVEEDMENGHCSASSSCRLEVSLLPKRSVSETLANGEMNMSRDFDLNNGPVLIEVGAEPVLRKQMLKSSGNVSFVPSISALRMNHTNAGNGWFPAGNSYPAVAAPFLPDRGGSSYPIVASAGAQTILRPVIGSVAYGSDVYRAPVLSSSSTMAFSPGATSLPYVGFPFSSSFPLASTCFTAGPTTYVDSPAGGASYFPPIFSQLVGQVGAMPYSYPRPYVISLPDVNASGGTETCSKWGRQVLDLNTGPGSTEELKDDRMRLSSSQISVTSSHTLMEEQARLHQLGIGSLKRKVPGTWETERFNYSQSSWQ</sequence>
<feature type="region of interest" description="Disordered" evidence="4">
    <location>
        <begin position="965"/>
        <end position="987"/>
    </location>
</feature>
<keyword evidence="2 3" id="KW-0539">Nucleus</keyword>
<dbReference type="OrthoDB" id="1917005at2759"/>
<feature type="region of interest" description="Disordered" evidence="4">
    <location>
        <begin position="647"/>
        <end position="691"/>
    </location>
</feature>
<dbReference type="EMBL" id="JAGYWB010000009">
    <property type="protein sequence ID" value="KAI0512394.1"/>
    <property type="molecule type" value="Genomic_DNA"/>
</dbReference>
<dbReference type="CDD" id="cd00183">
    <property type="entry name" value="TFIIS_I"/>
    <property type="match status" value="1"/>
</dbReference>
<evidence type="ECO:0000256" key="1">
    <source>
        <dbReference type="ARBA" id="ARBA00004123"/>
    </source>
</evidence>
<proteinExistence type="predicted"/>
<dbReference type="GO" id="GO:0005634">
    <property type="term" value="C:nucleus"/>
    <property type="evidence" value="ECO:0007669"/>
    <property type="project" value="UniProtKB-SubCell"/>
</dbReference>
<comment type="subcellular location">
    <subcellularLocation>
        <location evidence="1 3">Nucleus</location>
    </subcellularLocation>
</comment>